<evidence type="ECO:0000313" key="2">
    <source>
        <dbReference type="EMBL" id="MBK9717022.1"/>
    </source>
</evidence>
<dbReference type="AlphaFoldDB" id="A0A9D7S8E1"/>
<evidence type="ECO:0000256" key="1">
    <source>
        <dbReference type="SAM" id="Phobius"/>
    </source>
</evidence>
<gene>
    <name evidence="2" type="ORF">IPO85_05835</name>
</gene>
<feature type="transmembrane region" description="Helical" evidence="1">
    <location>
        <begin position="156"/>
        <end position="175"/>
    </location>
</feature>
<organism evidence="2 3">
    <name type="scientific">Candidatus Defluviibacterium haderslevense</name>
    <dbReference type="NCBI Taxonomy" id="2981993"/>
    <lineage>
        <taxon>Bacteria</taxon>
        <taxon>Pseudomonadati</taxon>
        <taxon>Bacteroidota</taxon>
        <taxon>Saprospiria</taxon>
        <taxon>Saprospirales</taxon>
        <taxon>Saprospiraceae</taxon>
        <taxon>Candidatus Defluviibacterium</taxon>
    </lineage>
</organism>
<feature type="transmembrane region" description="Helical" evidence="1">
    <location>
        <begin position="112"/>
        <end position="136"/>
    </location>
</feature>
<dbReference type="EMBL" id="JADKFW010000004">
    <property type="protein sequence ID" value="MBK9717022.1"/>
    <property type="molecule type" value="Genomic_DNA"/>
</dbReference>
<comment type="caution">
    <text evidence="2">The sequence shown here is derived from an EMBL/GenBank/DDBJ whole genome shotgun (WGS) entry which is preliminary data.</text>
</comment>
<accession>A0A9D7S8E1</accession>
<name>A0A9D7S8E1_9BACT</name>
<evidence type="ECO:0000313" key="3">
    <source>
        <dbReference type="Proteomes" id="UP000808349"/>
    </source>
</evidence>
<reference evidence="2 3" key="1">
    <citation type="submission" date="2020-10" db="EMBL/GenBank/DDBJ databases">
        <title>Connecting structure to function with the recovery of over 1000 high-quality activated sludge metagenome-assembled genomes encoding full-length rRNA genes using long-read sequencing.</title>
        <authorList>
            <person name="Singleton C.M."/>
            <person name="Petriglieri F."/>
            <person name="Kristensen J.M."/>
            <person name="Kirkegaard R.H."/>
            <person name="Michaelsen T.Y."/>
            <person name="Andersen M.H."/>
            <person name="Karst S.M."/>
            <person name="Dueholm M.S."/>
            <person name="Nielsen P.H."/>
            <person name="Albertsen M."/>
        </authorList>
    </citation>
    <scope>NUCLEOTIDE SEQUENCE [LARGE SCALE GENOMIC DNA]</scope>
    <source>
        <strain evidence="2">Ribe_18-Q3-R11-54_BAT3C.373</strain>
    </source>
</reference>
<protein>
    <submittedName>
        <fullName evidence="2">Uncharacterized protein</fullName>
    </submittedName>
</protein>
<keyword evidence="1" id="KW-0472">Membrane</keyword>
<feature type="transmembrane region" description="Helical" evidence="1">
    <location>
        <begin position="44"/>
        <end position="67"/>
    </location>
</feature>
<keyword evidence="1" id="KW-0812">Transmembrane</keyword>
<keyword evidence="1" id="KW-1133">Transmembrane helix</keyword>
<sequence>MKLKFFLLTILLLFSRGCDFYSTSLWFFDNPTGETNPLFRFFGIGWNGLIVANIVIVGLIIYTFYYYTFRYNRTIFKSKPNGITDFVSEMYFNEHGRFFDVFYKTPKIKKVLLAHAGYILIRVVIVTSFLATIHNLCQFYNVSIYNTFRELVRRPLYVIYGLMLTSFVYFTYRIWKKEYELNNDSYDNLNR</sequence>
<proteinExistence type="predicted"/>
<dbReference type="Proteomes" id="UP000808349">
    <property type="component" value="Unassembled WGS sequence"/>
</dbReference>